<feature type="compositionally biased region" description="Basic and acidic residues" evidence="1">
    <location>
        <begin position="469"/>
        <end position="485"/>
    </location>
</feature>
<reference evidence="3" key="1">
    <citation type="journal article" date="2023" name="Mol. Phylogenet. Evol.">
        <title>Genome-scale phylogeny and comparative genomics of the fungal order Sordariales.</title>
        <authorList>
            <person name="Hensen N."/>
            <person name="Bonometti L."/>
            <person name="Westerberg I."/>
            <person name="Brannstrom I.O."/>
            <person name="Guillou S."/>
            <person name="Cros-Aarteil S."/>
            <person name="Calhoun S."/>
            <person name="Haridas S."/>
            <person name="Kuo A."/>
            <person name="Mondo S."/>
            <person name="Pangilinan J."/>
            <person name="Riley R."/>
            <person name="LaButti K."/>
            <person name="Andreopoulos B."/>
            <person name="Lipzen A."/>
            <person name="Chen C."/>
            <person name="Yan M."/>
            <person name="Daum C."/>
            <person name="Ng V."/>
            <person name="Clum A."/>
            <person name="Steindorff A."/>
            <person name="Ohm R.A."/>
            <person name="Martin F."/>
            <person name="Silar P."/>
            <person name="Natvig D.O."/>
            <person name="Lalanne C."/>
            <person name="Gautier V."/>
            <person name="Ament-Velasquez S.L."/>
            <person name="Kruys A."/>
            <person name="Hutchinson M.I."/>
            <person name="Powell A.J."/>
            <person name="Barry K."/>
            <person name="Miller A.N."/>
            <person name="Grigoriev I.V."/>
            <person name="Debuchy R."/>
            <person name="Gladieux P."/>
            <person name="Hiltunen Thoren M."/>
            <person name="Johannesson H."/>
        </authorList>
    </citation>
    <scope>NUCLEOTIDE SEQUENCE</scope>
    <source>
        <strain evidence="3">CBS 232.78</strain>
    </source>
</reference>
<sequence length="1021" mass="113944">MDPKEPDPGSWPQREASDTQVSHVEDCAQLPNTNNRPAMRDYPFATDAKGTAAMQQGSLQQQRELTAAMARISHFQGRKDGFPDDMICRDSVPLSPSSIDGDTSHGRPPHESFAMRVVSQESCSTSSQHREFEELFSRSSISTARPLSPDIDEEAPVSRPTRYSVQSSSKDSGVIMDSEDMPATTNSRPRPHKYDVSYFDTDDESEAEISDAGSIADRCRSDFDYGQSSFYRTPYLNHTHQAPTPSASSQSSHTFDVEQDDSHRLTKILGVGNDSDDVFSWERPDDDQVVQGMFLALMERRGWHNLPDVAKRQMLAYSPEKKWTLIYQDGFAEWKARKKDDMGHRQLLDGHIGKSMDDNHPDTEALSNLQMARLSLNDSPRRVSIPDFDSDDQATITEDVSDAQVDKILNFSLRTVLGVGLADLGSARRELGRSLTLRFAETLAGLVESIAIPEDFDQYPTSSNTRTSSGEDFRGEEPRRPEKSAGKRKRASDPEGNLQQGSGDGCEIATASASATKRQRPTLRIRCPYRARNPHRFNVRDHQGCAMTYFSYMSDLRQHVVKKHVRDDTSTFSCPRCNDIFETKSEQDTHIKRPEGCPSRDLDPEDGVDGETIMRILDRHRQTTKSGGEILVEKQWAELWMLIFHHDDPNDIPSYKYHAVMEDCEFALEWKSLSAFLAAELQLKFGLTGDAPEELRKMLLEHLDLVVETVRAKARDIRYDNRPRPQNANRPGQRRSEVISSVLQNIVGQFSPRDSAIGTETSSNRASDYWQLSFGNNNNNMGHMSMSTPLRPSSQLHHSSSFPEMSRSSISTPPNHQSIVPLTPENLARNEAVVSTAAQDQFLMRPGLHLDVGMSSSQNISTQFSSDEFLPHLASSQQLYQATGPHSAGSYGQSASAMLQTPVSMSGGGHHHHHSMLDESQLSGVGMGILNNNNSNNTYGNGHVRMQSLPHHHHLQQQHPNSAYNNTNNTISYQQQHGVGFGQQFQVNGQQIPPPSVHHQLSDSSFIVDPGVDSSGNPNMI</sequence>
<feature type="region of interest" description="Disordered" evidence="1">
    <location>
        <begin position="780"/>
        <end position="821"/>
    </location>
</feature>
<feature type="compositionally biased region" description="Low complexity" evidence="1">
    <location>
        <begin position="240"/>
        <end position="254"/>
    </location>
</feature>
<dbReference type="PANTHER" id="PTHR38166:SF1">
    <property type="entry name" value="C2H2-TYPE DOMAIN-CONTAINING PROTEIN"/>
    <property type="match status" value="1"/>
</dbReference>
<evidence type="ECO:0000313" key="3">
    <source>
        <dbReference type="EMBL" id="KAK3368716.1"/>
    </source>
</evidence>
<feature type="region of interest" description="Disordered" evidence="1">
    <location>
        <begin position="124"/>
        <end position="195"/>
    </location>
</feature>
<dbReference type="InterPro" id="IPR010473">
    <property type="entry name" value="GTPase-bd"/>
</dbReference>
<protein>
    <recommendedName>
        <fullName evidence="2">Formin GTPase-binding domain-containing protein</fullName>
    </recommendedName>
</protein>
<evidence type="ECO:0000313" key="4">
    <source>
        <dbReference type="Proteomes" id="UP001285441"/>
    </source>
</evidence>
<dbReference type="GO" id="GO:0003779">
    <property type="term" value="F:actin binding"/>
    <property type="evidence" value="ECO:0007669"/>
    <property type="project" value="InterPro"/>
</dbReference>
<reference evidence="3" key="2">
    <citation type="submission" date="2023-06" db="EMBL/GenBank/DDBJ databases">
        <authorList>
            <consortium name="Lawrence Berkeley National Laboratory"/>
            <person name="Haridas S."/>
            <person name="Hensen N."/>
            <person name="Bonometti L."/>
            <person name="Westerberg I."/>
            <person name="Brannstrom I.O."/>
            <person name="Guillou S."/>
            <person name="Cros-Aarteil S."/>
            <person name="Calhoun S."/>
            <person name="Kuo A."/>
            <person name="Mondo S."/>
            <person name="Pangilinan J."/>
            <person name="Riley R."/>
            <person name="LaButti K."/>
            <person name="Andreopoulos B."/>
            <person name="Lipzen A."/>
            <person name="Chen C."/>
            <person name="Yanf M."/>
            <person name="Daum C."/>
            <person name="Ng V."/>
            <person name="Clum A."/>
            <person name="Steindorff A."/>
            <person name="Ohm R."/>
            <person name="Martin F."/>
            <person name="Silar P."/>
            <person name="Natvig D."/>
            <person name="Lalanne C."/>
            <person name="Gautier V."/>
            <person name="Ament-velasquez S.L."/>
            <person name="Kruys A."/>
            <person name="Hutchinson M.I."/>
            <person name="Powell A.J."/>
            <person name="Barry K."/>
            <person name="Miller A.N."/>
            <person name="Grigoriev I.V."/>
            <person name="Debuchy R."/>
            <person name="Gladieux P."/>
            <person name="Thoren M.H."/>
            <person name="Johannesson H."/>
        </authorList>
    </citation>
    <scope>NUCLEOTIDE SEQUENCE</scope>
    <source>
        <strain evidence="3">CBS 232.78</strain>
    </source>
</reference>
<comment type="caution">
    <text evidence="3">The sequence shown here is derived from an EMBL/GenBank/DDBJ whole genome shotgun (WGS) entry which is preliminary data.</text>
</comment>
<feature type="region of interest" description="Disordered" evidence="1">
    <location>
        <begin position="986"/>
        <end position="1021"/>
    </location>
</feature>
<dbReference type="GO" id="GO:0030036">
    <property type="term" value="P:actin cytoskeleton organization"/>
    <property type="evidence" value="ECO:0007669"/>
    <property type="project" value="InterPro"/>
</dbReference>
<feature type="compositionally biased region" description="Polar residues" evidence="1">
    <location>
        <begin position="161"/>
        <end position="171"/>
    </location>
</feature>
<proteinExistence type="predicted"/>
<evidence type="ECO:0000256" key="1">
    <source>
        <dbReference type="SAM" id="MobiDB-lite"/>
    </source>
</evidence>
<organism evidence="3 4">
    <name type="scientific">Podospora didyma</name>
    <dbReference type="NCBI Taxonomy" id="330526"/>
    <lineage>
        <taxon>Eukaryota</taxon>
        <taxon>Fungi</taxon>
        <taxon>Dikarya</taxon>
        <taxon>Ascomycota</taxon>
        <taxon>Pezizomycotina</taxon>
        <taxon>Sordariomycetes</taxon>
        <taxon>Sordariomycetidae</taxon>
        <taxon>Sordariales</taxon>
        <taxon>Podosporaceae</taxon>
        <taxon>Podospora</taxon>
    </lineage>
</organism>
<keyword evidence="4" id="KW-1185">Reference proteome</keyword>
<gene>
    <name evidence="3" type="ORF">B0H63DRAFT_565359</name>
</gene>
<feature type="region of interest" description="Disordered" evidence="1">
    <location>
        <begin position="237"/>
        <end position="259"/>
    </location>
</feature>
<feature type="region of interest" description="Disordered" evidence="1">
    <location>
        <begin position="717"/>
        <end position="736"/>
    </location>
</feature>
<dbReference type="Proteomes" id="UP001285441">
    <property type="component" value="Unassembled WGS sequence"/>
</dbReference>
<dbReference type="Pfam" id="PF06371">
    <property type="entry name" value="Drf_GBD"/>
    <property type="match status" value="1"/>
</dbReference>
<dbReference type="GO" id="GO:0031267">
    <property type="term" value="F:small GTPase binding"/>
    <property type="evidence" value="ECO:0007669"/>
    <property type="project" value="InterPro"/>
</dbReference>
<feature type="compositionally biased region" description="Polar residues" evidence="1">
    <location>
        <begin position="459"/>
        <end position="468"/>
    </location>
</feature>
<name>A0AAE0K3E7_9PEZI</name>
<feature type="compositionally biased region" description="Polar residues" evidence="1">
    <location>
        <begin position="781"/>
        <end position="820"/>
    </location>
</feature>
<feature type="region of interest" description="Disordered" evidence="1">
    <location>
        <begin position="1"/>
        <end position="23"/>
    </location>
</feature>
<evidence type="ECO:0000259" key="2">
    <source>
        <dbReference type="Pfam" id="PF06371"/>
    </source>
</evidence>
<accession>A0AAE0K3E7</accession>
<feature type="region of interest" description="Disordered" evidence="1">
    <location>
        <begin position="456"/>
        <end position="506"/>
    </location>
</feature>
<feature type="domain" description="Formin GTPase-binding" evidence="2">
    <location>
        <begin position="285"/>
        <end position="337"/>
    </location>
</feature>
<dbReference type="EMBL" id="JAULSW010000010">
    <property type="protein sequence ID" value="KAK3368716.1"/>
    <property type="molecule type" value="Genomic_DNA"/>
</dbReference>
<dbReference type="AlphaFoldDB" id="A0AAE0K3E7"/>
<dbReference type="PANTHER" id="PTHR38166">
    <property type="entry name" value="C2H2-TYPE DOMAIN-CONTAINING PROTEIN-RELATED"/>
    <property type="match status" value="1"/>
</dbReference>